<proteinExistence type="inferred from homology"/>
<dbReference type="GO" id="GO:0016627">
    <property type="term" value="F:oxidoreductase activity, acting on the CH-CH group of donors"/>
    <property type="evidence" value="ECO:0007669"/>
    <property type="project" value="InterPro"/>
</dbReference>
<keyword evidence="12" id="KW-1185">Reference proteome</keyword>
<dbReference type="PANTHER" id="PTHR10556:SF28">
    <property type="entry name" value="VERY-LONG-CHAIN ENOYL-COA REDUCTASE"/>
    <property type="match status" value="1"/>
</dbReference>
<feature type="domain" description="3-oxo-5-alpha-steroid 4-dehydrogenase C-terminal" evidence="10">
    <location>
        <begin position="155"/>
        <end position="312"/>
    </location>
</feature>
<accession>A0A369JUE6</accession>
<keyword evidence="8 9" id="KW-0472">Membrane</keyword>
<evidence type="ECO:0000256" key="7">
    <source>
        <dbReference type="ARBA" id="ARBA00023098"/>
    </source>
</evidence>
<reference evidence="11" key="1">
    <citation type="submission" date="2018-04" db="EMBL/GenBank/DDBJ databases">
        <title>Whole genome sequencing of Hypsizygus marmoreus.</title>
        <authorList>
            <person name="Choi I.-G."/>
            <person name="Min B."/>
            <person name="Kim J.-G."/>
            <person name="Kim S."/>
            <person name="Oh Y.-L."/>
            <person name="Kong W.-S."/>
            <person name="Park H."/>
            <person name="Jeong J."/>
            <person name="Song E.-S."/>
        </authorList>
    </citation>
    <scope>NUCLEOTIDE SEQUENCE [LARGE SCALE GENOMIC DNA]</scope>
    <source>
        <strain evidence="11">51987-8</strain>
    </source>
</reference>
<comment type="caution">
    <text evidence="11">The sequence shown here is derived from an EMBL/GenBank/DDBJ whole genome shotgun (WGS) entry which is preliminary data.</text>
</comment>
<comment type="subcellular location">
    <subcellularLocation>
        <location evidence="1">Membrane</location>
        <topology evidence="1">Multi-pass membrane protein</topology>
    </subcellularLocation>
</comment>
<dbReference type="InterPro" id="IPR001104">
    <property type="entry name" value="3-oxo-5_a-steroid_4-DH_C"/>
</dbReference>
<dbReference type="InterPro" id="IPR039357">
    <property type="entry name" value="SRD5A/TECR"/>
</dbReference>
<evidence type="ECO:0000256" key="5">
    <source>
        <dbReference type="ARBA" id="ARBA00022989"/>
    </source>
</evidence>
<keyword evidence="3" id="KW-0444">Lipid biosynthesis</keyword>
<dbReference type="AlphaFoldDB" id="A0A369JUE6"/>
<dbReference type="PANTHER" id="PTHR10556">
    <property type="entry name" value="3-OXO-5-ALPHA-STEROID 4-DEHYDROGENASE"/>
    <property type="match status" value="1"/>
</dbReference>
<name>A0A369JUE6_HYPMA</name>
<dbReference type="EMBL" id="LUEZ02000040">
    <property type="protein sequence ID" value="RDB25951.1"/>
    <property type="molecule type" value="Genomic_DNA"/>
</dbReference>
<dbReference type="InParanoid" id="A0A369JUE6"/>
<evidence type="ECO:0000256" key="2">
    <source>
        <dbReference type="ARBA" id="ARBA00007742"/>
    </source>
</evidence>
<dbReference type="PROSITE" id="PS50244">
    <property type="entry name" value="S5A_REDUCTASE"/>
    <property type="match status" value="1"/>
</dbReference>
<evidence type="ECO:0000259" key="10">
    <source>
        <dbReference type="Pfam" id="PF02544"/>
    </source>
</evidence>
<evidence type="ECO:0000313" key="12">
    <source>
        <dbReference type="Proteomes" id="UP000076154"/>
    </source>
</evidence>
<dbReference type="Gene3D" id="1.20.120.1630">
    <property type="match status" value="1"/>
</dbReference>
<evidence type="ECO:0000313" key="11">
    <source>
        <dbReference type="EMBL" id="RDB25951.1"/>
    </source>
</evidence>
<dbReference type="GO" id="GO:0016020">
    <property type="term" value="C:membrane"/>
    <property type="evidence" value="ECO:0007669"/>
    <property type="project" value="UniProtKB-SubCell"/>
</dbReference>
<keyword evidence="4 9" id="KW-0812">Transmembrane</keyword>
<gene>
    <name evidence="11" type="ORF">Hypma_006303</name>
</gene>
<comment type="similarity">
    <text evidence="2">Belongs to the steroid 5-alpha reductase family.</text>
</comment>
<dbReference type="STRING" id="39966.A0A369JUE6"/>
<dbReference type="Gene3D" id="3.10.20.90">
    <property type="entry name" value="Phosphatidylinositol 3-kinase Catalytic Subunit, Chain A, domain 1"/>
    <property type="match status" value="1"/>
</dbReference>
<feature type="transmembrane region" description="Helical" evidence="9">
    <location>
        <begin position="256"/>
        <end position="286"/>
    </location>
</feature>
<dbReference type="Proteomes" id="UP000076154">
    <property type="component" value="Unassembled WGS sequence"/>
</dbReference>
<dbReference type="GO" id="GO:0042761">
    <property type="term" value="P:very long-chain fatty acid biosynthetic process"/>
    <property type="evidence" value="ECO:0007669"/>
    <property type="project" value="TreeGrafter"/>
</dbReference>
<evidence type="ECO:0000256" key="1">
    <source>
        <dbReference type="ARBA" id="ARBA00004141"/>
    </source>
</evidence>
<keyword evidence="5 9" id="KW-1133">Transmembrane helix</keyword>
<sequence>MITLTISSASKPPSFARGLPLSLECAEDSTVADVKALITARFPKFHVSRQRLNLKGERGSLNDEKTIGEVFGADAKVRELQVKDLGPQISWRTVFLVEYAGPLVIHPLIYHLPRLWYGQDVQHSALQKYVYAFVLLHFVKRELETIFVHRFSHGTMPLLNIFKNSAHYHLLSGLALAYDVYRPKFSATSPYIVNTIRNDQNFLRLCAGLWAFAELSNLHTHLTLRALRPANTRTRGIPFGYGFTYLSSPNYFFETVAWVVICVMTGSVAAWVFTVVAAVQMALWALKKHKNYKREFGKAYPRGRRAILPFIL</sequence>
<evidence type="ECO:0000256" key="9">
    <source>
        <dbReference type="SAM" id="Phobius"/>
    </source>
</evidence>
<dbReference type="FunCoup" id="A0A369JUE6">
    <property type="interactions" value="62"/>
</dbReference>
<keyword evidence="7" id="KW-0443">Lipid metabolism</keyword>
<evidence type="ECO:0000256" key="8">
    <source>
        <dbReference type="ARBA" id="ARBA00023136"/>
    </source>
</evidence>
<dbReference type="Pfam" id="PF02544">
    <property type="entry name" value="Steroid_dh"/>
    <property type="match status" value="1"/>
</dbReference>
<dbReference type="OrthoDB" id="540503at2759"/>
<evidence type="ECO:0000256" key="6">
    <source>
        <dbReference type="ARBA" id="ARBA00023002"/>
    </source>
</evidence>
<organism evidence="11 12">
    <name type="scientific">Hypsizygus marmoreus</name>
    <name type="common">White beech mushroom</name>
    <name type="synonym">Agaricus marmoreus</name>
    <dbReference type="NCBI Taxonomy" id="39966"/>
    <lineage>
        <taxon>Eukaryota</taxon>
        <taxon>Fungi</taxon>
        <taxon>Dikarya</taxon>
        <taxon>Basidiomycota</taxon>
        <taxon>Agaricomycotina</taxon>
        <taxon>Agaricomycetes</taxon>
        <taxon>Agaricomycetidae</taxon>
        <taxon>Agaricales</taxon>
        <taxon>Tricholomatineae</taxon>
        <taxon>Lyophyllaceae</taxon>
        <taxon>Hypsizygus</taxon>
    </lineage>
</organism>
<protein>
    <recommendedName>
        <fullName evidence="10">3-oxo-5-alpha-steroid 4-dehydrogenase C-terminal domain-containing protein</fullName>
    </recommendedName>
</protein>
<evidence type="ECO:0000256" key="3">
    <source>
        <dbReference type="ARBA" id="ARBA00022516"/>
    </source>
</evidence>
<keyword evidence="6" id="KW-0560">Oxidoreductase</keyword>
<evidence type="ECO:0000256" key="4">
    <source>
        <dbReference type="ARBA" id="ARBA00022692"/>
    </source>
</evidence>